<dbReference type="GO" id="GO:0020037">
    <property type="term" value="F:heme binding"/>
    <property type="evidence" value="ECO:0007669"/>
    <property type="project" value="InterPro"/>
</dbReference>
<accession>A0A9X0W6I7</accession>
<comment type="caution">
    <text evidence="1">The sequence shown here is derived from an EMBL/GenBank/DDBJ whole genome shotgun (WGS) entry which is preliminary data.</text>
</comment>
<keyword evidence="2" id="KW-1185">Reference proteome</keyword>
<dbReference type="SUPFAM" id="SSF46626">
    <property type="entry name" value="Cytochrome c"/>
    <property type="match status" value="1"/>
</dbReference>
<organism evidence="1 2">
    <name type="scientific">Lamprobacter modestohalophilus</name>
    <dbReference type="NCBI Taxonomy" id="1064514"/>
    <lineage>
        <taxon>Bacteria</taxon>
        <taxon>Pseudomonadati</taxon>
        <taxon>Pseudomonadota</taxon>
        <taxon>Gammaproteobacteria</taxon>
        <taxon>Chromatiales</taxon>
        <taxon>Chromatiaceae</taxon>
        <taxon>Lamprobacter</taxon>
    </lineage>
</organism>
<reference evidence="1 2" key="1">
    <citation type="journal article" date="2020" name="Microorganisms">
        <title>Osmotic Adaptation and Compatible Solute Biosynthesis of Phototrophic Bacteria as Revealed from Genome Analyses.</title>
        <authorList>
            <person name="Imhoff J.F."/>
            <person name="Rahn T."/>
            <person name="Kunzel S."/>
            <person name="Keller A."/>
            <person name="Neulinger S.C."/>
        </authorList>
    </citation>
    <scope>NUCLEOTIDE SEQUENCE [LARGE SCALE GENOMIC DNA]</scope>
    <source>
        <strain evidence="1 2">DSM 25653</strain>
    </source>
</reference>
<gene>
    <name evidence="1" type="ORF">CKO42_05255</name>
</gene>
<evidence type="ECO:0008006" key="3">
    <source>
        <dbReference type="Google" id="ProtNLM"/>
    </source>
</evidence>
<dbReference type="InterPro" id="IPR036909">
    <property type="entry name" value="Cyt_c-like_dom_sf"/>
</dbReference>
<evidence type="ECO:0000313" key="1">
    <source>
        <dbReference type="EMBL" id="MBK1617873.1"/>
    </source>
</evidence>
<dbReference type="GO" id="GO:0009055">
    <property type="term" value="F:electron transfer activity"/>
    <property type="evidence" value="ECO:0007669"/>
    <property type="project" value="InterPro"/>
</dbReference>
<protein>
    <recommendedName>
        <fullName evidence="3">Green heme protein</fullName>
    </recommendedName>
</protein>
<dbReference type="EMBL" id="NRRY01000005">
    <property type="protein sequence ID" value="MBK1617873.1"/>
    <property type="molecule type" value="Genomic_DNA"/>
</dbReference>
<sequence>MENLMIQRFLLNLTAASLITIGMHAQAEDAVDAQALFDQNCTSCHGSEVYTRDDRRIDSLDALHGQVRMCEQNLNLTWFDDQVDAVTALLNREYYKFEP</sequence>
<evidence type="ECO:0000313" key="2">
    <source>
        <dbReference type="Proteomes" id="UP001138768"/>
    </source>
</evidence>
<dbReference type="Proteomes" id="UP001138768">
    <property type="component" value="Unassembled WGS sequence"/>
</dbReference>
<name>A0A9X0W6I7_9GAMM</name>
<dbReference type="AlphaFoldDB" id="A0A9X0W6I7"/>
<proteinExistence type="predicted"/>